<dbReference type="CDD" id="cd00161">
    <property type="entry name" value="beta-trefoil_Ricin-like"/>
    <property type="match status" value="1"/>
</dbReference>
<feature type="region of interest" description="Disordered" evidence="1">
    <location>
        <begin position="39"/>
        <end position="91"/>
    </location>
</feature>
<name>A0A0M8QSI3_9ACTN</name>
<dbReference type="Proteomes" id="UP000037773">
    <property type="component" value="Unassembled WGS sequence"/>
</dbReference>
<dbReference type="EMBL" id="LGCN01000154">
    <property type="protein sequence ID" value="KOT39138.1"/>
    <property type="molecule type" value="Genomic_DNA"/>
</dbReference>
<sequence length="114" mass="11759">MPATGGRETFQDVTAPLTGRPAGATTLYPVLEGGSGALSDVEEFSSATSTGGTRTGEGRGDGTCLDIPGGTWNDGTPAHLRTRHTGPDQKRTPAWLRQLALPVRRLALSAGGSR</sequence>
<reference evidence="2 3" key="1">
    <citation type="submission" date="2015-07" db="EMBL/GenBank/DDBJ databases">
        <authorList>
            <person name="Noorani M."/>
        </authorList>
    </citation>
    <scope>NUCLEOTIDE SEQUENCE [LARGE SCALE GENOMIC DNA]</scope>
    <source>
        <strain evidence="2 3">NRRL B-24567</strain>
    </source>
</reference>
<evidence type="ECO:0000256" key="1">
    <source>
        <dbReference type="SAM" id="MobiDB-lite"/>
    </source>
</evidence>
<proteinExistence type="predicted"/>
<evidence type="ECO:0000313" key="3">
    <source>
        <dbReference type="Proteomes" id="UP000037773"/>
    </source>
</evidence>
<protein>
    <submittedName>
        <fullName evidence="2">Uncharacterized protein</fullName>
    </submittedName>
</protein>
<dbReference type="PATRIC" id="fig|36816.3.peg.3187"/>
<evidence type="ECO:0000313" key="2">
    <source>
        <dbReference type="EMBL" id="KOT39138.1"/>
    </source>
</evidence>
<organism evidence="2 3">
    <name type="scientific">Streptomyces caelestis</name>
    <dbReference type="NCBI Taxonomy" id="36816"/>
    <lineage>
        <taxon>Bacteria</taxon>
        <taxon>Bacillati</taxon>
        <taxon>Actinomycetota</taxon>
        <taxon>Actinomycetes</taxon>
        <taxon>Kitasatosporales</taxon>
        <taxon>Streptomycetaceae</taxon>
        <taxon>Streptomyces</taxon>
    </lineage>
</organism>
<dbReference type="AlphaFoldDB" id="A0A0M8QSI3"/>
<keyword evidence="3" id="KW-1185">Reference proteome</keyword>
<dbReference type="SUPFAM" id="SSF50370">
    <property type="entry name" value="Ricin B-like lectins"/>
    <property type="match status" value="1"/>
</dbReference>
<accession>A0A0M8QSI3</accession>
<gene>
    <name evidence="2" type="ORF">ADK41_14770</name>
</gene>
<comment type="caution">
    <text evidence="2">The sequence shown here is derived from an EMBL/GenBank/DDBJ whole genome shotgun (WGS) entry which is preliminary data.</text>
</comment>
<dbReference type="RefSeq" id="WP_030826627.1">
    <property type="nucleotide sequence ID" value="NZ_LGCN01000154.1"/>
</dbReference>
<dbReference type="Gene3D" id="2.80.10.50">
    <property type="match status" value="1"/>
</dbReference>
<feature type="region of interest" description="Disordered" evidence="1">
    <location>
        <begin position="1"/>
        <end position="24"/>
    </location>
</feature>
<dbReference type="InterPro" id="IPR035992">
    <property type="entry name" value="Ricin_B-like_lectins"/>
</dbReference>